<feature type="region of interest" description="Disordered" evidence="1">
    <location>
        <begin position="68"/>
        <end position="112"/>
    </location>
</feature>
<accession>A0A409VHM3</accession>
<evidence type="ECO:0000313" key="3">
    <source>
        <dbReference type="Proteomes" id="UP000284706"/>
    </source>
</evidence>
<dbReference type="InParanoid" id="A0A409VHM3"/>
<dbReference type="EMBL" id="NHYE01005646">
    <property type="protein sequence ID" value="PPQ65759.1"/>
    <property type="molecule type" value="Genomic_DNA"/>
</dbReference>
<gene>
    <name evidence="2" type="ORF">CVT26_000360</name>
</gene>
<reference evidence="2 3" key="1">
    <citation type="journal article" date="2018" name="Evol. Lett.">
        <title>Horizontal gene cluster transfer increased hallucinogenic mushroom diversity.</title>
        <authorList>
            <person name="Reynolds H.T."/>
            <person name="Vijayakumar V."/>
            <person name="Gluck-Thaler E."/>
            <person name="Korotkin H.B."/>
            <person name="Matheny P.B."/>
            <person name="Slot J.C."/>
        </authorList>
    </citation>
    <scope>NUCLEOTIDE SEQUENCE [LARGE SCALE GENOMIC DNA]</scope>
    <source>
        <strain evidence="2 3">SRW20</strain>
    </source>
</reference>
<comment type="caution">
    <text evidence="2">The sequence shown here is derived from an EMBL/GenBank/DDBJ whole genome shotgun (WGS) entry which is preliminary data.</text>
</comment>
<sequence>MQSSTSSAPTSATQTKERLYAQLAASLGRTARAISQTADLCEQLQVDLHAMRVFAGLDAAKFMTVAASLNPESEEEEYEQQQQQREGEEENVSEDRKRAQPQKSTSTSKDKQ</sequence>
<name>A0A409VHM3_9AGAR</name>
<protein>
    <submittedName>
        <fullName evidence="2">Uncharacterized protein</fullName>
    </submittedName>
</protein>
<proteinExistence type="predicted"/>
<dbReference type="Proteomes" id="UP000284706">
    <property type="component" value="Unassembled WGS sequence"/>
</dbReference>
<dbReference type="AlphaFoldDB" id="A0A409VHM3"/>
<feature type="compositionally biased region" description="Polar residues" evidence="1">
    <location>
        <begin position="101"/>
        <end position="112"/>
    </location>
</feature>
<evidence type="ECO:0000256" key="1">
    <source>
        <dbReference type="SAM" id="MobiDB-lite"/>
    </source>
</evidence>
<keyword evidence="3" id="KW-1185">Reference proteome</keyword>
<organism evidence="2 3">
    <name type="scientific">Gymnopilus dilepis</name>
    <dbReference type="NCBI Taxonomy" id="231916"/>
    <lineage>
        <taxon>Eukaryota</taxon>
        <taxon>Fungi</taxon>
        <taxon>Dikarya</taxon>
        <taxon>Basidiomycota</taxon>
        <taxon>Agaricomycotina</taxon>
        <taxon>Agaricomycetes</taxon>
        <taxon>Agaricomycetidae</taxon>
        <taxon>Agaricales</taxon>
        <taxon>Agaricineae</taxon>
        <taxon>Hymenogastraceae</taxon>
        <taxon>Gymnopilus</taxon>
    </lineage>
</organism>
<dbReference type="OrthoDB" id="3212378at2759"/>
<evidence type="ECO:0000313" key="2">
    <source>
        <dbReference type="EMBL" id="PPQ65759.1"/>
    </source>
</evidence>